<dbReference type="PANTHER" id="PTHR11926">
    <property type="entry name" value="GLUCOSYL/GLUCURONOSYL TRANSFERASES"/>
    <property type="match status" value="1"/>
</dbReference>
<evidence type="ECO:0000313" key="2">
    <source>
        <dbReference type="EMBL" id="CAA2619114.1"/>
    </source>
</evidence>
<dbReference type="GO" id="GO:0080043">
    <property type="term" value="F:quercetin 3-O-glucosyltransferase activity"/>
    <property type="evidence" value="ECO:0007669"/>
    <property type="project" value="TreeGrafter"/>
</dbReference>
<dbReference type="AlphaFoldDB" id="A0A7I8IPB1"/>
<proteinExistence type="inferred from homology"/>
<sequence>MGSIPTAAEKKPHAVCVPYPLAKLLHSRGFHITFVNNEYNHRRLLRSQSLFSLDGIPDFKFRTIPDGLPLIAELMGGEKGKEMRRRAREWKERAVDATKPGGTSSRNLDELVTKLSTAAFSLAGS</sequence>
<dbReference type="EMBL" id="LR743591">
    <property type="protein sequence ID" value="CAA2619114.1"/>
    <property type="molecule type" value="Genomic_DNA"/>
</dbReference>
<name>A0A7I8IPB1_SPIIN</name>
<protein>
    <submittedName>
        <fullName evidence="2">Uncharacterized protein</fullName>
    </submittedName>
</protein>
<keyword evidence="3" id="KW-1185">Reference proteome</keyword>
<dbReference type="Gene3D" id="3.40.50.2000">
    <property type="entry name" value="Glycogen Phosphorylase B"/>
    <property type="match status" value="3"/>
</dbReference>
<dbReference type="GO" id="GO:0080044">
    <property type="term" value="F:quercetin 7-O-glucosyltransferase activity"/>
    <property type="evidence" value="ECO:0007669"/>
    <property type="project" value="TreeGrafter"/>
</dbReference>
<reference evidence="2 3" key="1">
    <citation type="submission" date="2019-12" db="EMBL/GenBank/DDBJ databases">
        <authorList>
            <person name="Scholz U."/>
            <person name="Mascher M."/>
            <person name="Fiebig A."/>
        </authorList>
    </citation>
    <scope>NUCLEOTIDE SEQUENCE</scope>
</reference>
<dbReference type="EMBL" id="CACRZD030000004">
    <property type="protein sequence ID" value="CAA6658840.1"/>
    <property type="molecule type" value="Genomic_DNA"/>
</dbReference>
<organism evidence="2">
    <name type="scientific">Spirodela intermedia</name>
    <name type="common">Intermediate duckweed</name>
    <dbReference type="NCBI Taxonomy" id="51605"/>
    <lineage>
        <taxon>Eukaryota</taxon>
        <taxon>Viridiplantae</taxon>
        <taxon>Streptophyta</taxon>
        <taxon>Embryophyta</taxon>
        <taxon>Tracheophyta</taxon>
        <taxon>Spermatophyta</taxon>
        <taxon>Magnoliopsida</taxon>
        <taxon>Liliopsida</taxon>
        <taxon>Araceae</taxon>
        <taxon>Lemnoideae</taxon>
        <taxon>Spirodela</taxon>
    </lineage>
</organism>
<evidence type="ECO:0000313" key="3">
    <source>
        <dbReference type="Proteomes" id="UP001189122"/>
    </source>
</evidence>
<dbReference type="SUPFAM" id="SSF53756">
    <property type="entry name" value="UDP-Glycosyltransferase/glycogen phosphorylase"/>
    <property type="match status" value="2"/>
</dbReference>
<evidence type="ECO:0000256" key="1">
    <source>
        <dbReference type="ARBA" id="ARBA00009995"/>
    </source>
</evidence>
<accession>A0A7I8IPB1</accession>
<comment type="similarity">
    <text evidence="1">Belongs to the UDP-glycosyltransferase family.</text>
</comment>
<gene>
    <name evidence="2" type="ORF">SI7747_04005281</name>
</gene>
<dbReference type="Proteomes" id="UP001189122">
    <property type="component" value="Unassembled WGS sequence"/>
</dbReference>
<dbReference type="PANTHER" id="PTHR11926:SF774">
    <property type="entry name" value="UDP-GLYCOSYLTRANSFERASE 85A1-RELATED"/>
    <property type="match status" value="1"/>
</dbReference>